<proteinExistence type="predicted"/>
<dbReference type="Proteomes" id="UP000265801">
    <property type="component" value="Unassembled WGS sequence"/>
</dbReference>
<keyword evidence="2" id="KW-1185">Reference proteome</keyword>
<evidence type="ECO:0008006" key="3">
    <source>
        <dbReference type="Google" id="ProtNLM"/>
    </source>
</evidence>
<name>A0A3A1QNN2_9BACI</name>
<dbReference type="AlphaFoldDB" id="A0A3A1QNN2"/>
<sequence>MKSKGNPKGTNKPDFWKNVRNSATVAEELKERVYNEYYSRDSLYVYCDSSMNVDKRLMAVACTYVSNANIIVKRQLVYPSHHVADKSIYGELKSIIFALTHFQKYMDYNCKKVQVYSDVNHIDKILNDEIKFRKHPLLKELKDELNNLYQSKNVEHRGIEINISYLNKERRIYNPFAKCSHNKAKNLLLSSK</sequence>
<protein>
    <recommendedName>
        <fullName evidence="3">RNase H type-1 domain-containing protein</fullName>
    </recommendedName>
</protein>
<dbReference type="OrthoDB" id="2943605at2"/>
<organism evidence="1 2">
    <name type="scientific">Bacillus salacetis</name>
    <dbReference type="NCBI Taxonomy" id="2315464"/>
    <lineage>
        <taxon>Bacteria</taxon>
        <taxon>Bacillati</taxon>
        <taxon>Bacillota</taxon>
        <taxon>Bacilli</taxon>
        <taxon>Bacillales</taxon>
        <taxon>Bacillaceae</taxon>
        <taxon>Bacillus</taxon>
    </lineage>
</organism>
<dbReference type="Gene3D" id="3.30.420.10">
    <property type="entry name" value="Ribonuclease H-like superfamily/Ribonuclease H"/>
    <property type="match status" value="1"/>
</dbReference>
<dbReference type="RefSeq" id="WP_119549623.1">
    <property type="nucleotide sequence ID" value="NZ_QXIR01000053.1"/>
</dbReference>
<dbReference type="GO" id="GO:0003676">
    <property type="term" value="F:nucleic acid binding"/>
    <property type="evidence" value="ECO:0007669"/>
    <property type="project" value="InterPro"/>
</dbReference>
<accession>A0A3A1QNN2</accession>
<evidence type="ECO:0000313" key="1">
    <source>
        <dbReference type="EMBL" id="RIW27621.1"/>
    </source>
</evidence>
<gene>
    <name evidence="1" type="ORF">D3H55_22800</name>
</gene>
<reference evidence="1 2" key="1">
    <citation type="submission" date="2018-09" db="EMBL/GenBank/DDBJ databases">
        <title>Bacillus saliacetes sp. nov., isolated from Thai shrimp paste (Ka-pi).</title>
        <authorList>
            <person name="Daroonpunt R."/>
            <person name="Tanasupawat S."/>
            <person name="Yiamsombut S."/>
        </authorList>
    </citation>
    <scope>NUCLEOTIDE SEQUENCE [LARGE SCALE GENOMIC DNA]</scope>
    <source>
        <strain evidence="1 2">SKP7-4</strain>
    </source>
</reference>
<dbReference type="EMBL" id="QXIR01000053">
    <property type="protein sequence ID" value="RIW27621.1"/>
    <property type="molecule type" value="Genomic_DNA"/>
</dbReference>
<comment type="caution">
    <text evidence="1">The sequence shown here is derived from an EMBL/GenBank/DDBJ whole genome shotgun (WGS) entry which is preliminary data.</text>
</comment>
<evidence type="ECO:0000313" key="2">
    <source>
        <dbReference type="Proteomes" id="UP000265801"/>
    </source>
</evidence>
<dbReference type="InterPro" id="IPR036397">
    <property type="entry name" value="RNaseH_sf"/>
</dbReference>